<keyword evidence="8" id="KW-1185">Reference proteome</keyword>
<name>A0ABQ6A7V4_9PROT</name>
<comment type="similarity">
    <text evidence="1">Belongs to the peptidase M17 family.</text>
</comment>
<dbReference type="InterPro" id="IPR000819">
    <property type="entry name" value="Peptidase_M17_C"/>
</dbReference>
<dbReference type="PANTHER" id="PTHR11963:SF20">
    <property type="entry name" value="PEPTIDASE B"/>
    <property type="match status" value="1"/>
</dbReference>
<dbReference type="Pfam" id="PF21337">
    <property type="entry name" value="Peptidase_M17_N_1"/>
    <property type="match status" value="1"/>
</dbReference>
<keyword evidence="5" id="KW-0464">Manganese</keyword>
<dbReference type="Gene3D" id="3.40.220.10">
    <property type="entry name" value="Leucine Aminopeptidase, subunit E, domain 1"/>
    <property type="match status" value="1"/>
</dbReference>
<dbReference type="Pfam" id="PF00883">
    <property type="entry name" value="Peptidase_M17"/>
    <property type="match status" value="1"/>
</dbReference>
<proteinExistence type="inferred from homology"/>
<dbReference type="InterPro" id="IPR048816">
    <property type="entry name" value="Peptidase_M17_N_1"/>
</dbReference>
<dbReference type="CDD" id="cd00433">
    <property type="entry name" value="Peptidase_M17"/>
    <property type="match status" value="1"/>
</dbReference>
<feature type="domain" description="Cytosol aminopeptidase" evidence="6">
    <location>
        <begin position="313"/>
        <end position="320"/>
    </location>
</feature>
<dbReference type="InterPro" id="IPR011356">
    <property type="entry name" value="Leucine_aapep/pepB"/>
</dbReference>
<gene>
    <name evidence="7" type="ORF">GCM10010909_20430</name>
</gene>
<dbReference type="Proteomes" id="UP001156641">
    <property type="component" value="Unassembled WGS sequence"/>
</dbReference>
<dbReference type="Gene3D" id="3.40.630.10">
    <property type="entry name" value="Zn peptidases"/>
    <property type="match status" value="1"/>
</dbReference>
<protein>
    <submittedName>
        <fullName evidence="7">Leucyl aminopeptidase</fullName>
    </submittedName>
</protein>
<dbReference type="GO" id="GO:0004177">
    <property type="term" value="F:aminopeptidase activity"/>
    <property type="evidence" value="ECO:0007669"/>
    <property type="project" value="UniProtKB-KW"/>
</dbReference>
<organism evidence="7 8">
    <name type="scientific">Acidocella aquatica</name>
    <dbReference type="NCBI Taxonomy" id="1922313"/>
    <lineage>
        <taxon>Bacteria</taxon>
        <taxon>Pseudomonadati</taxon>
        <taxon>Pseudomonadota</taxon>
        <taxon>Alphaproteobacteria</taxon>
        <taxon>Acetobacterales</taxon>
        <taxon>Acidocellaceae</taxon>
        <taxon>Acidocella</taxon>
    </lineage>
</organism>
<sequence length="465" mass="48033">MESGMARELAGLAADGDMALPLYGVRPGGVAALLAELPPEEAAMLRFQNFAGQAGVATLLPGPAGAPRAALLGLGGEPAVHGFGAAAGALPAGSVWRIAAGEYSPEDAALGFLLGAYRFEHLKTKTQKKLAQLEPSQVPERVRVVAQAVCTARDLINTPANLLGPAELARAVLEVGARFGARAAHVHGGEVAARYPALAAVGAGSERGPEVVVLAWQGSNTDAHAPLLSLCGKGVCFDTGGYDLKPGAAMLRMKKDMGGAAILLGLAQAVMALDLPLRLQLRIGCVENSISGHAMRPSDVLQTVAGLSVEVGNTDAEGRLVLCDLLAEAARESPDWLIDAATLTGAARVALGPDLPALFCNDDRLAETILAAGRLVHDPLWRLPLFDGYAAWLDSPVADLNTVSAKPMAGAIVAALFLRHFVPAGVAWAHVDVYGWNDSTRPGRPEGGEAQTLRALLSAVESLKA</sequence>
<accession>A0ABQ6A7V4</accession>
<dbReference type="EMBL" id="BSOS01000065">
    <property type="protein sequence ID" value="GLR67362.1"/>
    <property type="molecule type" value="Genomic_DNA"/>
</dbReference>
<evidence type="ECO:0000256" key="1">
    <source>
        <dbReference type="ARBA" id="ARBA00009528"/>
    </source>
</evidence>
<dbReference type="PRINTS" id="PR00481">
    <property type="entry name" value="LAMNOPPTDASE"/>
</dbReference>
<dbReference type="SUPFAM" id="SSF53187">
    <property type="entry name" value="Zn-dependent exopeptidases"/>
    <property type="match status" value="1"/>
</dbReference>
<evidence type="ECO:0000256" key="4">
    <source>
        <dbReference type="ARBA" id="ARBA00022801"/>
    </source>
</evidence>
<reference evidence="8" key="1">
    <citation type="journal article" date="2019" name="Int. J. Syst. Evol. Microbiol.">
        <title>The Global Catalogue of Microorganisms (GCM) 10K type strain sequencing project: providing services to taxonomists for standard genome sequencing and annotation.</title>
        <authorList>
            <consortium name="The Broad Institute Genomics Platform"/>
            <consortium name="The Broad Institute Genome Sequencing Center for Infectious Disease"/>
            <person name="Wu L."/>
            <person name="Ma J."/>
        </authorList>
    </citation>
    <scope>NUCLEOTIDE SEQUENCE [LARGE SCALE GENOMIC DNA]</scope>
    <source>
        <strain evidence="8">NBRC 112502</strain>
    </source>
</reference>
<evidence type="ECO:0000313" key="8">
    <source>
        <dbReference type="Proteomes" id="UP001156641"/>
    </source>
</evidence>
<evidence type="ECO:0000256" key="5">
    <source>
        <dbReference type="ARBA" id="ARBA00023211"/>
    </source>
</evidence>
<dbReference type="SUPFAM" id="SSF52949">
    <property type="entry name" value="Macro domain-like"/>
    <property type="match status" value="1"/>
</dbReference>
<dbReference type="PANTHER" id="PTHR11963">
    <property type="entry name" value="LEUCINE AMINOPEPTIDASE-RELATED"/>
    <property type="match status" value="1"/>
</dbReference>
<evidence type="ECO:0000256" key="2">
    <source>
        <dbReference type="ARBA" id="ARBA00022438"/>
    </source>
</evidence>
<keyword evidence="4" id="KW-0378">Hydrolase</keyword>
<dbReference type="InterPro" id="IPR043472">
    <property type="entry name" value="Macro_dom-like"/>
</dbReference>
<evidence type="ECO:0000256" key="3">
    <source>
        <dbReference type="ARBA" id="ARBA00022670"/>
    </source>
</evidence>
<evidence type="ECO:0000313" key="7">
    <source>
        <dbReference type="EMBL" id="GLR67362.1"/>
    </source>
</evidence>
<dbReference type="PROSITE" id="PS00631">
    <property type="entry name" value="CYTOSOL_AP"/>
    <property type="match status" value="1"/>
</dbReference>
<keyword evidence="3" id="KW-0645">Protease</keyword>
<evidence type="ECO:0000259" key="6">
    <source>
        <dbReference type="PROSITE" id="PS00631"/>
    </source>
</evidence>
<comment type="caution">
    <text evidence="7">The sequence shown here is derived from an EMBL/GenBank/DDBJ whole genome shotgun (WGS) entry which is preliminary data.</text>
</comment>
<keyword evidence="2 7" id="KW-0031">Aminopeptidase</keyword>